<comment type="catalytic activity">
    <reaction evidence="1">
        <text>L-methionyl-[protein] + [thioredoxin]-disulfide + H2O = L-methionyl-(S)-S-oxide-[protein] + [thioredoxin]-dithiol</text>
        <dbReference type="Rhea" id="RHEA:14217"/>
        <dbReference type="Rhea" id="RHEA-COMP:10698"/>
        <dbReference type="Rhea" id="RHEA-COMP:10700"/>
        <dbReference type="Rhea" id="RHEA-COMP:12313"/>
        <dbReference type="Rhea" id="RHEA-COMP:12315"/>
        <dbReference type="ChEBI" id="CHEBI:15377"/>
        <dbReference type="ChEBI" id="CHEBI:16044"/>
        <dbReference type="ChEBI" id="CHEBI:29950"/>
        <dbReference type="ChEBI" id="CHEBI:44120"/>
        <dbReference type="ChEBI" id="CHEBI:50058"/>
        <dbReference type="EC" id="1.8.4.11"/>
    </reaction>
</comment>
<gene>
    <name evidence="1 4" type="primary">msrA</name>
    <name evidence="4" type="ORF">KCG44_12985</name>
</gene>
<proteinExistence type="inferred from homology"/>
<organism evidence="4 5">
    <name type="scientific">Pacificimonas pallii</name>
    <dbReference type="NCBI Taxonomy" id="2827236"/>
    <lineage>
        <taxon>Bacteria</taxon>
        <taxon>Pseudomonadati</taxon>
        <taxon>Pseudomonadota</taxon>
        <taxon>Alphaproteobacteria</taxon>
        <taxon>Sphingomonadales</taxon>
        <taxon>Sphingosinicellaceae</taxon>
        <taxon>Pacificimonas</taxon>
    </lineage>
</organism>
<keyword evidence="5" id="KW-1185">Reference proteome</keyword>
<feature type="chain" id="PRO_5046977130" description="Peptide methionine sulfoxide reductase MsrA" evidence="2">
    <location>
        <begin position="22"/>
        <end position="206"/>
    </location>
</feature>
<dbReference type="RefSeq" id="WP_218446535.1">
    <property type="nucleotide sequence ID" value="NZ_JAGSPA010000004.1"/>
</dbReference>
<comment type="caution">
    <text evidence="4">The sequence shown here is derived from an EMBL/GenBank/DDBJ whole genome shotgun (WGS) entry which is preliminary data.</text>
</comment>
<comment type="similarity">
    <text evidence="1">Belongs to the MsrA Met sulfoxide reductase family.</text>
</comment>
<evidence type="ECO:0000256" key="2">
    <source>
        <dbReference type="SAM" id="SignalP"/>
    </source>
</evidence>
<dbReference type="NCBIfam" id="TIGR00401">
    <property type="entry name" value="msrA"/>
    <property type="match status" value="1"/>
</dbReference>
<reference evidence="4 5" key="1">
    <citation type="submission" date="2021-04" db="EMBL/GenBank/DDBJ databases">
        <authorList>
            <person name="Pira H."/>
            <person name="Risdian C."/>
            <person name="Wink J."/>
        </authorList>
    </citation>
    <scope>NUCLEOTIDE SEQUENCE [LARGE SCALE GENOMIC DNA]</scope>
    <source>
        <strain evidence="4 5">WHA3</strain>
    </source>
</reference>
<evidence type="ECO:0000256" key="1">
    <source>
        <dbReference type="HAMAP-Rule" id="MF_01401"/>
    </source>
</evidence>
<evidence type="ECO:0000313" key="4">
    <source>
        <dbReference type="EMBL" id="MBV7257701.1"/>
    </source>
</evidence>
<feature type="domain" description="Peptide methionine sulphoxide reductase MsrA" evidence="3">
    <location>
        <begin position="37"/>
        <end position="185"/>
    </location>
</feature>
<dbReference type="InterPro" id="IPR002569">
    <property type="entry name" value="Met_Sox_Rdtase_MsrA_dom"/>
</dbReference>
<name>A0ABS6SIE8_9SPHN</name>
<evidence type="ECO:0000259" key="3">
    <source>
        <dbReference type="Pfam" id="PF01625"/>
    </source>
</evidence>
<dbReference type="EMBL" id="JAGSPA010000004">
    <property type="protein sequence ID" value="MBV7257701.1"/>
    <property type="molecule type" value="Genomic_DNA"/>
</dbReference>
<dbReference type="PANTHER" id="PTHR43774">
    <property type="entry name" value="PEPTIDE METHIONINE SULFOXIDE REDUCTASE"/>
    <property type="match status" value="1"/>
</dbReference>
<dbReference type="Proteomes" id="UP000722336">
    <property type="component" value="Unassembled WGS sequence"/>
</dbReference>
<keyword evidence="1 4" id="KW-0560">Oxidoreductase</keyword>
<accession>A0ABS6SIE8</accession>
<protein>
    <recommendedName>
        <fullName evidence="1">Peptide methionine sulfoxide reductase MsrA</fullName>
        <shortName evidence="1">Protein-methionine-S-oxide reductase</shortName>
        <ecNumber evidence="1">1.8.4.11</ecNumber>
    </recommendedName>
    <alternativeName>
        <fullName evidence="1">Peptide-methionine (S)-S-oxide reductase</fullName>
        <shortName evidence="1">Peptide Met(O) reductase</shortName>
    </alternativeName>
</protein>
<feature type="signal peptide" evidence="2">
    <location>
        <begin position="1"/>
        <end position="21"/>
    </location>
</feature>
<dbReference type="PROSITE" id="PS51257">
    <property type="entry name" value="PROKAR_LIPOPROTEIN"/>
    <property type="match status" value="1"/>
</dbReference>
<dbReference type="PANTHER" id="PTHR43774:SF1">
    <property type="entry name" value="PEPTIDE METHIONINE SULFOXIDE REDUCTASE MSRA 2"/>
    <property type="match status" value="1"/>
</dbReference>
<comment type="catalytic activity">
    <reaction evidence="1">
        <text>[thioredoxin]-disulfide + L-methionine + H2O = L-methionine (S)-S-oxide + [thioredoxin]-dithiol</text>
        <dbReference type="Rhea" id="RHEA:19993"/>
        <dbReference type="Rhea" id="RHEA-COMP:10698"/>
        <dbReference type="Rhea" id="RHEA-COMP:10700"/>
        <dbReference type="ChEBI" id="CHEBI:15377"/>
        <dbReference type="ChEBI" id="CHEBI:29950"/>
        <dbReference type="ChEBI" id="CHEBI:50058"/>
        <dbReference type="ChEBI" id="CHEBI:57844"/>
        <dbReference type="ChEBI" id="CHEBI:58772"/>
        <dbReference type="EC" id="1.8.4.11"/>
    </reaction>
</comment>
<keyword evidence="2" id="KW-0732">Signal</keyword>
<dbReference type="EC" id="1.8.4.11" evidence="1"/>
<evidence type="ECO:0000313" key="5">
    <source>
        <dbReference type="Proteomes" id="UP000722336"/>
    </source>
</evidence>
<dbReference type="Pfam" id="PF01625">
    <property type="entry name" value="PMSR"/>
    <property type="match status" value="1"/>
</dbReference>
<dbReference type="HAMAP" id="MF_01401">
    <property type="entry name" value="MsrA"/>
    <property type="match status" value="1"/>
</dbReference>
<comment type="function">
    <text evidence="1">Has an important function as a repair enzyme for proteins that have been inactivated by oxidation. Catalyzes the reversible oxidation-reduction of methionine sulfoxide in proteins to methionine.</text>
</comment>
<sequence>MMRIFILTAGLLAMCACSAEAQNAPAASGGESKRERAYFAMGCFWCGEADFEKIDGVYEAVSGYAGGTTENPTYQQVTAGGTGHYEAVRVSYDPNIVSYRDLLDIFWRNVDPLDPSGQFCDKGPSYRSAIFPRNGGERRAAEASRDSVQEKLGEEVATRIVAANVFYAAERYHQDYYIKNKLRYAFYREGCGRDARLAEIAERLGG</sequence>
<feature type="active site" evidence="1">
    <location>
        <position position="43"/>
    </location>
</feature>
<dbReference type="GO" id="GO:0008113">
    <property type="term" value="F:peptide-methionine (S)-S-oxide reductase activity"/>
    <property type="evidence" value="ECO:0007669"/>
    <property type="project" value="UniProtKB-EC"/>
</dbReference>